<protein>
    <submittedName>
        <fullName evidence="1">Hypp1233 protein</fullName>
    </submittedName>
</protein>
<organism evidence="1 2">
    <name type="scientific">Branchiostoma lanceolatum</name>
    <name type="common">Common lancelet</name>
    <name type="synonym">Amphioxus lanceolatum</name>
    <dbReference type="NCBI Taxonomy" id="7740"/>
    <lineage>
        <taxon>Eukaryota</taxon>
        <taxon>Metazoa</taxon>
        <taxon>Chordata</taxon>
        <taxon>Cephalochordata</taxon>
        <taxon>Leptocardii</taxon>
        <taxon>Amphioxiformes</taxon>
        <taxon>Branchiostomatidae</taxon>
        <taxon>Branchiostoma</taxon>
    </lineage>
</organism>
<dbReference type="EMBL" id="OV696687">
    <property type="protein sequence ID" value="CAH1253740.1"/>
    <property type="molecule type" value="Genomic_DNA"/>
</dbReference>
<dbReference type="InterPro" id="IPR029039">
    <property type="entry name" value="Flavoprotein-like_sf"/>
</dbReference>
<reference evidence="1" key="1">
    <citation type="submission" date="2022-01" db="EMBL/GenBank/DDBJ databases">
        <authorList>
            <person name="Braso-Vives M."/>
        </authorList>
    </citation>
    <scope>NUCLEOTIDE SEQUENCE</scope>
</reference>
<gene>
    <name evidence="1" type="primary">Hypp1233</name>
    <name evidence="1" type="ORF">BLAG_LOCUS13397</name>
</gene>
<accession>A0A8J9ZFW2</accession>
<evidence type="ECO:0000313" key="2">
    <source>
        <dbReference type="Proteomes" id="UP000838412"/>
    </source>
</evidence>
<dbReference type="AlphaFoldDB" id="A0A8J9ZFW2"/>
<dbReference type="Gene3D" id="3.40.50.360">
    <property type="match status" value="1"/>
</dbReference>
<keyword evidence="2" id="KW-1185">Reference proteome</keyword>
<dbReference type="Proteomes" id="UP000838412">
    <property type="component" value="Chromosome 2"/>
</dbReference>
<sequence>MDRRELWRDPGNLTQAVGVDPAGAALIHAAPSRPRKIGFQHRGMREEEGVSRQNPSQELVQNALDAYIGTMNGQRTFASIKSGRKHTRYIRYKSGYRRYKSGYIRYKSGYIRYKSGYRRYKSGYIRYKSGYIRYKSGYRRYKSGYIRYKSGYIRYKSGYRRYKSGYRRYKSSQTGTAQDVAERVAREAKRRHFSTKVLAMDQYPILLAEARSISAASMAASSCFSRAAYTWGTET</sequence>
<evidence type="ECO:0000313" key="1">
    <source>
        <dbReference type="EMBL" id="CAH1253740.1"/>
    </source>
</evidence>
<proteinExistence type="predicted"/>
<dbReference type="SUPFAM" id="SSF52218">
    <property type="entry name" value="Flavoproteins"/>
    <property type="match status" value="1"/>
</dbReference>
<name>A0A8J9ZFW2_BRALA</name>